<dbReference type="EMBL" id="KV425561">
    <property type="protein sequence ID" value="KZT27710.1"/>
    <property type="molecule type" value="Genomic_DNA"/>
</dbReference>
<dbReference type="GO" id="GO:0003824">
    <property type="term" value="F:catalytic activity"/>
    <property type="evidence" value="ECO:0007669"/>
    <property type="project" value="InterPro"/>
</dbReference>
<dbReference type="Proteomes" id="UP000076761">
    <property type="component" value="Unassembled WGS sequence"/>
</dbReference>
<dbReference type="FunCoup" id="A0A165U6D5">
    <property type="interactions" value="90"/>
</dbReference>
<gene>
    <name evidence="1" type="ORF">NEOLEDRAFT_1060166</name>
</gene>
<proteinExistence type="predicted"/>
<dbReference type="STRING" id="1314782.A0A165U6D5"/>
<dbReference type="InterPro" id="IPR001544">
    <property type="entry name" value="Aminotrans_IV"/>
</dbReference>
<protein>
    <recommendedName>
        <fullName evidence="3">D-aminoacid aminotransferase-like PLP-dependent enzyme</fullName>
    </recommendedName>
</protein>
<dbReference type="Pfam" id="PF01063">
    <property type="entry name" value="Aminotran_4"/>
    <property type="match status" value="1"/>
</dbReference>
<dbReference type="InterPro" id="IPR043131">
    <property type="entry name" value="BCAT-like_N"/>
</dbReference>
<evidence type="ECO:0008006" key="3">
    <source>
        <dbReference type="Google" id="ProtNLM"/>
    </source>
</evidence>
<accession>A0A165U6D5</accession>
<sequence length="295" mass="32727">MATEFNLVTSTRYDPVNLVEGDRYWLLPLHVNRLKQAAKEHGWTNVKALTVDEVRLECERAVSEFIDADETTAFKIRILLSPDGILTATANATRPLPPLSNPEFPEIFETPLSYWSETEDAEGSNESSKAPQARLPLVSLYIDSQPTPPTIFTRTKTTNRKHYDEARTRAGLFPMTTASASSSVANHPAANTAQPSDCDVILFTPESLVSETSIRNVAFRRTFPSGSIAWLTPPLSTGCLPGVMRRYLLDQGRIQEARDGDLKKEDVTTGQWVMVFNGVEGVRMGKVMDHASISR</sequence>
<dbReference type="SUPFAM" id="SSF56752">
    <property type="entry name" value="D-aminoacid aminotransferase-like PLP-dependent enzymes"/>
    <property type="match status" value="1"/>
</dbReference>
<dbReference type="InterPro" id="IPR036038">
    <property type="entry name" value="Aminotransferase-like"/>
</dbReference>
<name>A0A165U6D5_9AGAM</name>
<dbReference type="Gene3D" id="3.20.10.10">
    <property type="entry name" value="D-amino Acid Aminotransferase, subunit A, domain 2"/>
    <property type="match status" value="1"/>
</dbReference>
<organism evidence="1 2">
    <name type="scientific">Neolentinus lepideus HHB14362 ss-1</name>
    <dbReference type="NCBI Taxonomy" id="1314782"/>
    <lineage>
        <taxon>Eukaryota</taxon>
        <taxon>Fungi</taxon>
        <taxon>Dikarya</taxon>
        <taxon>Basidiomycota</taxon>
        <taxon>Agaricomycotina</taxon>
        <taxon>Agaricomycetes</taxon>
        <taxon>Gloeophyllales</taxon>
        <taxon>Gloeophyllaceae</taxon>
        <taxon>Neolentinus</taxon>
    </lineage>
</organism>
<evidence type="ECO:0000313" key="2">
    <source>
        <dbReference type="Proteomes" id="UP000076761"/>
    </source>
</evidence>
<dbReference type="Gene3D" id="3.30.470.10">
    <property type="match status" value="1"/>
</dbReference>
<keyword evidence="2" id="KW-1185">Reference proteome</keyword>
<dbReference type="AlphaFoldDB" id="A0A165U6D5"/>
<reference evidence="1 2" key="1">
    <citation type="journal article" date="2016" name="Mol. Biol. Evol.">
        <title>Comparative Genomics of Early-Diverging Mushroom-Forming Fungi Provides Insights into the Origins of Lignocellulose Decay Capabilities.</title>
        <authorList>
            <person name="Nagy L.G."/>
            <person name="Riley R."/>
            <person name="Tritt A."/>
            <person name="Adam C."/>
            <person name="Daum C."/>
            <person name="Floudas D."/>
            <person name="Sun H."/>
            <person name="Yadav J.S."/>
            <person name="Pangilinan J."/>
            <person name="Larsson K.H."/>
            <person name="Matsuura K."/>
            <person name="Barry K."/>
            <person name="Labutti K."/>
            <person name="Kuo R."/>
            <person name="Ohm R.A."/>
            <person name="Bhattacharya S.S."/>
            <person name="Shirouzu T."/>
            <person name="Yoshinaga Y."/>
            <person name="Martin F.M."/>
            <person name="Grigoriev I.V."/>
            <person name="Hibbett D.S."/>
        </authorList>
    </citation>
    <scope>NUCLEOTIDE SEQUENCE [LARGE SCALE GENOMIC DNA]</scope>
    <source>
        <strain evidence="1 2">HHB14362 ss-1</strain>
    </source>
</reference>
<dbReference type="InParanoid" id="A0A165U6D5"/>
<evidence type="ECO:0000313" key="1">
    <source>
        <dbReference type="EMBL" id="KZT27710.1"/>
    </source>
</evidence>
<dbReference type="InterPro" id="IPR043132">
    <property type="entry name" value="BCAT-like_C"/>
</dbReference>
<dbReference type="OrthoDB" id="64220at2759"/>